<dbReference type="Gene3D" id="1.10.1200.10">
    <property type="entry name" value="ACP-like"/>
    <property type="match status" value="4"/>
</dbReference>
<dbReference type="SUPFAM" id="SSF52777">
    <property type="entry name" value="CoA-dependent acyltransferases"/>
    <property type="match status" value="8"/>
</dbReference>
<feature type="domain" description="Carrier" evidence="7">
    <location>
        <begin position="3130"/>
        <end position="3205"/>
    </location>
</feature>
<dbReference type="NCBIfam" id="NF004282">
    <property type="entry name" value="PRK05691.1"/>
    <property type="match status" value="5"/>
</dbReference>
<dbReference type="PANTHER" id="PTHR45527">
    <property type="entry name" value="NONRIBOSOMAL PEPTIDE SYNTHETASE"/>
    <property type="match status" value="1"/>
</dbReference>
<dbReference type="InterPro" id="IPR036736">
    <property type="entry name" value="ACP-like_sf"/>
</dbReference>
<dbReference type="GO" id="GO:0009366">
    <property type="term" value="C:enterobactin synthetase complex"/>
    <property type="evidence" value="ECO:0007669"/>
    <property type="project" value="TreeGrafter"/>
</dbReference>
<evidence type="ECO:0000256" key="3">
    <source>
        <dbReference type="ARBA" id="ARBA00022450"/>
    </source>
</evidence>
<dbReference type="InterPro" id="IPR045851">
    <property type="entry name" value="AMP-bd_C_sf"/>
</dbReference>
<feature type="domain" description="Carrier" evidence="7">
    <location>
        <begin position="4618"/>
        <end position="4693"/>
    </location>
</feature>
<dbReference type="InterPro" id="IPR025110">
    <property type="entry name" value="AMP-bd_C"/>
</dbReference>
<feature type="coiled-coil region" evidence="6">
    <location>
        <begin position="4325"/>
        <end position="4352"/>
    </location>
</feature>
<dbReference type="PROSITE" id="PS00012">
    <property type="entry name" value="PHOSPHOPANTETHEINE"/>
    <property type="match status" value="3"/>
</dbReference>
<evidence type="ECO:0000256" key="1">
    <source>
        <dbReference type="ARBA" id="ARBA00001957"/>
    </source>
</evidence>
<proteinExistence type="inferred from homology"/>
<dbReference type="FunFam" id="3.40.50.12780:FF:000012">
    <property type="entry name" value="Non-ribosomal peptide synthetase"/>
    <property type="match status" value="4"/>
</dbReference>
<dbReference type="Gene3D" id="3.30.300.30">
    <property type="match status" value="5"/>
</dbReference>
<dbReference type="GO" id="GO:0031177">
    <property type="term" value="F:phosphopantetheine binding"/>
    <property type="evidence" value="ECO:0007669"/>
    <property type="project" value="InterPro"/>
</dbReference>
<name>I4HFF5_MICAE</name>
<evidence type="ECO:0000313" key="9">
    <source>
        <dbReference type="Proteomes" id="UP000005291"/>
    </source>
</evidence>
<dbReference type="GO" id="GO:0047527">
    <property type="term" value="F:2,3-dihydroxybenzoate-serine ligase activity"/>
    <property type="evidence" value="ECO:0007669"/>
    <property type="project" value="TreeGrafter"/>
</dbReference>
<dbReference type="PROSITE" id="PS00455">
    <property type="entry name" value="AMP_BINDING"/>
    <property type="match status" value="4"/>
</dbReference>
<dbReference type="Proteomes" id="UP000005291">
    <property type="component" value="Unassembled WGS sequence"/>
</dbReference>
<keyword evidence="4" id="KW-0597">Phosphoprotein</keyword>
<dbReference type="GO" id="GO:0043041">
    <property type="term" value="P:amino acid activation for nonribosomal peptide biosynthetic process"/>
    <property type="evidence" value="ECO:0007669"/>
    <property type="project" value="TreeGrafter"/>
</dbReference>
<evidence type="ECO:0000256" key="2">
    <source>
        <dbReference type="ARBA" id="ARBA00006432"/>
    </source>
</evidence>
<dbReference type="SUPFAM" id="SSF53335">
    <property type="entry name" value="S-adenosyl-L-methionine-dependent methyltransferases"/>
    <property type="match status" value="1"/>
</dbReference>
<dbReference type="Gene3D" id="3.30.559.10">
    <property type="entry name" value="Chloramphenicol acetyltransferase-like domain"/>
    <property type="match status" value="4"/>
</dbReference>
<evidence type="ECO:0000256" key="5">
    <source>
        <dbReference type="ARBA" id="ARBA00022737"/>
    </source>
</evidence>
<keyword evidence="3" id="KW-0596">Phosphopantetheine</keyword>
<dbReference type="InterPro" id="IPR013217">
    <property type="entry name" value="Methyltransf_12"/>
</dbReference>
<dbReference type="InterPro" id="IPR009081">
    <property type="entry name" value="PP-bd_ACP"/>
</dbReference>
<dbReference type="SMART" id="SM00823">
    <property type="entry name" value="PKS_PP"/>
    <property type="match status" value="4"/>
</dbReference>
<dbReference type="InterPro" id="IPR006162">
    <property type="entry name" value="Ppantetheine_attach_site"/>
</dbReference>
<protein>
    <submittedName>
        <fullName evidence="8">Nonribosomal peptide synthetase C</fullName>
    </submittedName>
</protein>
<comment type="cofactor">
    <cofactor evidence="1">
        <name>pantetheine 4'-phosphate</name>
        <dbReference type="ChEBI" id="CHEBI:47942"/>
    </cofactor>
</comment>
<organism evidence="8 9">
    <name type="scientific">Microcystis aeruginosa PCC 9808</name>
    <dbReference type="NCBI Taxonomy" id="1160284"/>
    <lineage>
        <taxon>Bacteria</taxon>
        <taxon>Bacillati</taxon>
        <taxon>Cyanobacteriota</taxon>
        <taxon>Cyanophyceae</taxon>
        <taxon>Oscillatoriophycideae</taxon>
        <taxon>Chroococcales</taxon>
        <taxon>Microcystaceae</taxon>
        <taxon>Microcystis</taxon>
    </lineage>
</organism>
<dbReference type="CDD" id="cd02440">
    <property type="entry name" value="AdoMet_MTases"/>
    <property type="match status" value="1"/>
</dbReference>
<evidence type="ECO:0000256" key="4">
    <source>
        <dbReference type="ARBA" id="ARBA00022553"/>
    </source>
</evidence>
<dbReference type="GO" id="GO:0005829">
    <property type="term" value="C:cytosol"/>
    <property type="evidence" value="ECO:0007669"/>
    <property type="project" value="TreeGrafter"/>
</dbReference>
<dbReference type="InterPro" id="IPR020845">
    <property type="entry name" value="AMP-binding_CS"/>
</dbReference>
<dbReference type="FunFam" id="1.10.1200.10:FF:000005">
    <property type="entry name" value="Nonribosomal peptide synthetase 1"/>
    <property type="match status" value="4"/>
</dbReference>
<dbReference type="InterPro" id="IPR000873">
    <property type="entry name" value="AMP-dep_synth/lig_dom"/>
</dbReference>
<sequence length="4713" mass="529428">MNFEELPLSYAQQRLWFLDQLEPNSPFYNISLALHLAGNLQVDVLEKSLQEIIQRHESLRTNFATIEGNPVQIIKPESNWQLTLVNGKDSPKCREEQEIKKWLEIHSHQPFDLANDSLIRATLLKLSDTEHFLLICLHHIVSDGWSMGVFIQELTTLYNAYTKGLEPLLPELPIQYADFAIWQREYLQGEIRQNQLNYWQKQLAAAPALLHLPTDYPRPLQQSFQGDRIKCILSPELSQGLNKLSREKGVTLFMTLLTAFQTLLYRYTGQTDILVGTPIANRTRSELAGLIGFFVNTLVLRTDLAGNPSFSELLKQVRETATDAYDHQDLPFEMLVEALQPERNMSYTPLFQVMFGLDNEIVDSIDLEGIKATIQPLEFKTAKFDLSLSIQVKEAGLTAIWEYNTGLFDKSTIERLSGHFVNLLTGIIANPEQVIGQLPLLTKSESNQLLFDWNQTKIDYKNDLCLHQLFEQQVKQNPQAIAVRLEDEFLTYEEFNCKANQLAHYLQSLGVKSESLVGIFVERSLDMIIGILGILKAGGAYVPLDINYPKERITYLIEDTQLSIVLTQSKFIEQLPQFQGTTICLDQDWSIIAKQSTVSPLVEVDQHNLAYIIYTSGSTGQPKGVMIEHRSVVNYILTTIREYGITSEDQILQFSSICFDASVEEIFVSLLSGATLVLRTEEMLRSSEYFWQCCQKWQLTVLGIPTAYWHQLASELTPDNLPILSRIKVIVIGGEAIQPAKVQQWQTITGQYSPLPRLFNGYGPTEATIVTTLYEFTSPTITNVPIGRPISNTQVYILDAFLQPVPVGVAGELHIGGMGLARGYFNRPELTQEKFIPNSFEKDEVIPPTPLNKGGNQPSKLYKTGDLCRYLPDGNIEYLGRIDNQVKIRGFRIELGEIETVLSQHSAVKTAVVIAQEDETNQKRLVTYIIPQVEIISAPKEQNSLNITQLRQFLKAKLPEYMIPSAFVILESLPLTPNGKIDHRGLPAPEFQSQEQYIAPRNPIEEILSSIWAKVLKVAQVGIHDNFFELGGHSLLATQLISRIREAFQVEMPLRELFVAPTIAELSQEIKRLSEGEQFTELPILPRDKAAELPLSFAQTRLWFLAEFESNSSFYNIPLALRLEGNLNSEILIQSLEEICDRHEALRTNFITVDGIPTQVVQARTWTVTVVDLQHLSGSEQAIASQELAQNQAVQPFDLAGEPLIRITLVVLSETEHLLLVCMHHIVSDGWSMGVFLQELTALYNAYIQGLSSPLNPLSIQYGDFTLWQRQWLQGEVLQQQLDYWQKQLASAPALLSLPTDRPRPNQQSFAGGHLPFSLSLELTEKLTQLTQEQGVTLFMTLLTAYAVLLYRYTEQEDILIGTPIANRNRRELEGLIGFFVNTLVLRIDLSGQPNFNQLLGRVREMAMDAYAHQDLPFEMLVEVLQPERDLSHAPLFQVDFLLQNSPPSPLELTGLTATPLTTENDTAKFDLTLAMENTGARLQGVWEYNTDLFDRSTIERLTGNFITLLEALVVNPQQPIFQLPLLTEVEAKELLEDWNATEKAYPFHQCIHHLFEEQAARTPAAVAVVFEGQELTYQELNIQANQLANYLQSLGVNSEVLVGIYLERSLLVIVGLLAVLKAGGAYIPLDPDYPQQRLTYMAEDAQISLLLTQESLLDSLPAEDVGVIVLDKLAEILTVQSPENPLSEVVPENLLCLLYTSGSTGKPKGVMLTHAALVNHSWGISEVFGLTESDRVLQFASFGFDVAAEEIFPTWLKGGTVVLRPGQMFATLTDFADFIEQESLTVLNITPAYWHEWAIAVSQSLATVPSSLRVVAVGGDAVLPETVNIWRQMVGKRVQCINVYGPTEASVTAIVHDLLDYQSEKINSVLIGRPIANTKAYILDQNLQPVPIGVKGELHLCGVRLARGYLNRPELTAEKFIDNPFANAAFNRLYKTGDLARYLPDGNIECFGRIDNQVKIRGFRIELGEIEAVLNQNIDVQTSCVIIREDTPGDKYLVAYIVAHYERIPMISELRQFLSSKLPLYMVPQAFVFLESLPLTTNRKVDRRALPAPDKIGNRRDQYVAPRNGIEEMLVQIWTEILKIEQVGIYDNFFEIGGHSLLATQLVSRIRSLFKIELPLRSLFGAATVAELAHLIGQLQQQNLTLTVPPILPRTKDTELPLSFAQQRLWFLDQLQPNSALYNIPMVLHFRGNLNQKALEQSLLEICDRHEVLRTNFVTIDGQPTQVIQTTRETISVVYLQDLPIHEQAEKTQQLKQKQATQPFDLAKESLIRITLVVLSETEHFLLVCMHHIISDGWSIEVFIHELTSLYNAYVQNQPANLAPLPIQYGDFAVWQKQWLQGDVLQSQLNYWQNQLTAAPPLLSLPTDHPRPAVQSFVGTQQEFSLSPQLSQALTELSRQQGVTLFMTLLAAFDALLYRYTGSSDILVGTPIANRNRSEIEGLIGFFVNTLVMRTDVSDNPSFSQLLTRIREVTMDAYAHQDLPFEMLVEALQPERDLSHTPLFQVAFVLQNTPKSEIAMTGLTVTDLPPENTTAKFDLTLAMVNTDDGLKGVWEYNTDLFESSTIERLSGHFLNLLGGIAANPQARISQLPLLTESETNQLLIEWNNTQVDYPEYKCIHQLFEEQVKRTPDAVAVVCSRQQLTYNELNCRANQLAHYLRKLGVKADTLVGISLERSLEMIVGLLGILKAGGAYVPLDPDYPSERLQFAIADAQLSFLLTQEGLIDKLPEHQARLILLEQIGEEINQNSQDNLTGVVTANNLANLIYTSGSTGKPKGVMVEHRGLFNLAQAQIKTFNVQSNSRLLQFASLNFDASIWEIILAMGAGAALYLDSKDALMPGLPLMGILKDYDITHITLPPSALAALPLEEIPELQTIIVGGEACSEELSKQWATGRNFFNAYGPTETSVCATVEKWTDETLKVTIGRPIANTQIYILDSHLQPVPIGVPGELHIGGMGLAKGYLNRPELTQEKFIPNPFEKDEVIPPTHLNKGGNEPSKLYKTGDLARYLPDGKIEYLGRIDNQVKLRGFRIELGEIEALLNQNEAVQSSCVIVREDNLGDKRLVAYVVPQPEINLTINEIRQFLRAKLPDYMVPTAFVLLDAFPLTPNGKIDRRSLPVPDLQSQGEYIAPRNPIEEKTAQIWAEVLKLERVSIEDNFFELGGHSLLATQVISRLQETFEIVLPLRYLFESPTIAQLSGVILKELQTGLGLKLPSIVPVNREDDIPLSWAQERLWFVNQLEGESGAYTIDLTMRLRGNLNVKALEKAFQAIIQRHEPLRTQFKLKDNKPIQAIATNVTFTLPVVNLQNLSHSEQQVKNLLLAAASEPFDLESGSVLRVKLWQVETEKYVLLLAIHHIAADGWSIGVLVDELSAYYRSFCTGTKADLPDLSIQYADFAVWQRQWLTNEVLDRQLSYWKQQLTGVPLLHQLPTDRPRPAIQSFRGGTERLQLDSQLTQQLKKLSQESGSTLFMTLLAGFAVLLSRYSQQTDVVIGSPIANRNRTEIEGLIGFFVNTLVLRFDLPEEPTFEDFLAQVRQTTQDAYDHQDLPFEMLVEKLQIERHLDRNPLTQIVFALQNAPSSPWDLPGVNIEEIPSGLDSVRVDLEVYLWDAPEGLGGFCSYNRDLFDAETIVRMMTHFKTLLAAIVENPRQSLASLPLLNPEEEYQLLEGWNETKADYSYNKCIHQLIEEQAARTPDGVAAVFENQQLTYAELNSRANQLAHYLRSLGVETEVIVGLCVERSLDMIVALIAILKAGAAYLPLDPEYPQERLQFMLEDSQVPLLLTQSSLIDKLPNHQAKTVFLAEIWQEIKPMNRDNLTGKVTASNLANVIYTSGSTGKPKGVMVEHQGLSNLALAQIQTFAVSSQSRVLQFASFSFDACISEVLMALGAGATLYLASKENLMPGLPLIKQLRENKITHITLPPSALAVLPWENLSSLQTIIVAGEACSPELVKKWSQGRNFFNGYGPTEGSVCATVAKCTPVDAKITIGRPIPHVQVYILDSHLQPVPIGVPGELHIGGSGVARGYLNRPELTAEKFIYLENKEQLKGKRLYKTGDLARYLPDGKIEYLGRIDNQVKVRGFRLELGEIEAVLSQHPLVQEAVVMARADQASDHDYDQLNTNLVAYLVPALKGQVLPEQLAQWQSEYVSDWQKIYEESYSKPQPQTEDPTFNISGWNSSYTGQAIPDAEMQEWVDQTVSRILGNQPPQRVLEIGCGSGLLLFRVAKHCQEYWGADYSAATINNLEHLCSTIEGLEGKVKLLHRTADDFTGIPQATFDRIVINSVVQYFPSVDYLLQVIAGAVKAIADRGKIFLGDIRSLSLLEPYHAAVQLARAEANKTLEQWQKQVNQSVATEEELLIAPQFFIALKQRFPRISWVEIAPKRGQADNELTQFRYDVTLHLDTDGQKTTIPWLNWQRDRFSLGQLQDKLKLEQPEYLGIRDVPNQRLQKALQILDSLENPPGVKTVGELRQLLAKNTGIGINPEQMWQLGEQLGYTVHLSWWEGSQDGSFDVVFCRQNTILEPIISKIDQQPYPNFWDDETIIPKSWTDYTNNPLYGKLVQKLVPQVREFVQQKLPSYMVPQAFVLLNALPLTPNGKVDRQALPTPDTATRNLATGFLAPRTPIETQIAQIWSEVLGVERIGIKDNFFELGGHSLLATQVISRSRDLFSVELSLQNLLEYPTIANLAQIIEVLTVAPGETAMTETLEDYEEGEL</sequence>
<dbReference type="Pfam" id="PF13193">
    <property type="entry name" value="AMP-binding_C"/>
    <property type="match status" value="3"/>
</dbReference>
<dbReference type="GO" id="GO:0009239">
    <property type="term" value="P:enterobactin biosynthetic process"/>
    <property type="evidence" value="ECO:0007669"/>
    <property type="project" value="TreeGrafter"/>
</dbReference>
<dbReference type="CDD" id="cd19531">
    <property type="entry name" value="LCL_NRPS-like"/>
    <property type="match status" value="4"/>
</dbReference>
<dbReference type="Gene3D" id="3.40.50.150">
    <property type="entry name" value="Vaccinia Virus protein VP39"/>
    <property type="match status" value="1"/>
</dbReference>
<dbReference type="HOGENOM" id="CLU_223631_0_0_3"/>
<dbReference type="NCBIfam" id="NF003417">
    <property type="entry name" value="PRK04813.1"/>
    <property type="match status" value="5"/>
</dbReference>
<accession>I4HFF5</accession>
<dbReference type="Gene3D" id="3.40.50.980">
    <property type="match status" value="8"/>
</dbReference>
<dbReference type="CDD" id="cd17652">
    <property type="entry name" value="A_NRPS_CmdD_like"/>
    <property type="match status" value="1"/>
</dbReference>
<dbReference type="CDD" id="cd17644">
    <property type="entry name" value="A_NRPS_ApnA-like"/>
    <property type="match status" value="2"/>
</dbReference>
<reference evidence="8 9" key="1">
    <citation type="submission" date="2012-04" db="EMBL/GenBank/DDBJ databases">
        <authorList>
            <person name="Genoscope - CEA"/>
        </authorList>
    </citation>
    <scope>NUCLEOTIDE SEQUENCE [LARGE SCALE GENOMIC DNA]</scope>
    <source>
        <strain evidence="8 9">9808</strain>
    </source>
</reference>
<dbReference type="EMBL" id="CAIN01000003">
    <property type="protein sequence ID" value="CCI20779.1"/>
    <property type="molecule type" value="Genomic_DNA"/>
</dbReference>
<dbReference type="Pfam" id="PF00501">
    <property type="entry name" value="AMP-binding"/>
    <property type="match status" value="4"/>
</dbReference>
<keyword evidence="5" id="KW-0677">Repeat</keyword>
<evidence type="ECO:0000259" key="7">
    <source>
        <dbReference type="PROSITE" id="PS50075"/>
    </source>
</evidence>
<feature type="domain" description="Carrier" evidence="7">
    <location>
        <begin position="999"/>
        <end position="1074"/>
    </location>
</feature>
<dbReference type="FunFam" id="3.30.300.30:FF:000010">
    <property type="entry name" value="Enterobactin synthetase component F"/>
    <property type="match status" value="3"/>
</dbReference>
<dbReference type="FunFam" id="3.30.559.10:FF:000012">
    <property type="entry name" value="Non-ribosomal peptide synthetase"/>
    <property type="match status" value="4"/>
</dbReference>
<dbReference type="RefSeq" id="WP_002791695.1">
    <property type="nucleotide sequence ID" value="NZ_HE973582.1"/>
</dbReference>
<dbReference type="GO" id="GO:0009403">
    <property type="term" value="P:toxin biosynthetic process"/>
    <property type="evidence" value="ECO:0007669"/>
    <property type="project" value="UniProtKB-ARBA"/>
</dbReference>
<keyword evidence="6" id="KW-0175">Coiled coil</keyword>
<dbReference type="InterPro" id="IPR020806">
    <property type="entry name" value="PKS_PP-bd"/>
</dbReference>
<dbReference type="GO" id="GO:0008610">
    <property type="term" value="P:lipid biosynthetic process"/>
    <property type="evidence" value="ECO:0007669"/>
    <property type="project" value="UniProtKB-ARBA"/>
</dbReference>
<dbReference type="FunFam" id="3.30.559.30:FF:000001">
    <property type="entry name" value="Non-ribosomal peptide synthetase"/>
    <property type="match status" value="3"/>
</dbReference>
<dbReference type="SUPFAM" id="SSF47336">
    <property type="entry name" value="ACP-like"/>
    <property type="match status" value="4"/>
</dbReference>
<dbReference type="NCBIfam" id="TIGR01733">
    <property type="entry name" value="AA-adenyl-dom"/>
    <property type="match status" value="4"/>
</dbReference>
<dbReference type="Gene3D" id="2.30.38.10">
    <property type="entry name" value="Luciferase, Domain 3"/>
    <property type="match status" value="4"/>
</dbReference>
<evidence type="ECO:0000256" key="6">
    <source>
        <dbReference type="SAM" id="Coils"/>
    </source>
</evidence>
<comment type="similarity">
    <text evidence="2">Belongs to the ATP-dependent AMP-binding enzyme family.</text>
</comment>
<evidence type="ECO:0000313" key="8">
    <source>
        <dbReference type="EMBL" id="CCI20779.1"/>
    </source>
</evidence>
<feature type="domain" description="Carrier" evidence="7">
    <location>
        <begin position="2066"/>
        <end position="2141"/>
    </location>
</feature>
<dbReference type="FunFam" id="2.30.38.10:FF:000001">
    <property type="entry name" value="Non-ribosomal peptide synthetase PvdI"/>
    <property type="match status" value="4"/>
</dbReference>
<gene>
    <name evidence="8" type="primary">mcnC</name>
    <name evidence="8" type="ORF">MICAG_1000035</name>
</gene>
<dbReference type="Pfam" id="PF00550">
    <property type="entry name" value="PP-binding"/>
    <property type="match status" value="4"/>
</dbReference>
<dbReference type="PANTHER" id="PTHR45527:SF1">
    <property type="entry name" value="FATTY ACID SYNTHASE"/>
    <property type="match status" value="1"/>
</dbReference>
<dbReference type="Pfam" id="PF08242">
    <property type="entry name" value="Methyltransf_12"/>
    <property type="match status" value="1"/>
</dbReference>
<dbReference type="InterPro" id="IPR029063">
    <property type="entry name" value="SAM-dependent_MTases_sf"/>
</dbReference>
<dbReference type="InterPro" id="IPR023213">
    <property type="entry name" value="CAT-like_dom_sf"/>
</dbReference>
<dbReference type="InterPro" id="IPR010071">
    <property type="entry name" value="AA_adenyl_dom"/>
</dbReference>
<comment type="caution">
    <text evidence="8">The sequence shown here is derived from an EMBL/GenBank/DDBJ whole genome shotgun (WGS) entry which is preliminary data.</text>
</comment>
<dbReference type="Gene3D" id="3.30.559.30">
    <property type="entry name" value="Nonribosomal peptide synthetase, condensation domain"/>
    <property type="match status" value="4"/>
</dbReference>
<dbReference type="SUPFAM" id="SSF56801">
    <property type="entry name" value="Acetyl-CoA synthetase-like"/>
    <property type="match status" value="4"/>
</dbReference>
<dbReference type="PROSITE" id="PS50075">
    <property type="entry name" value="CARRIER"/>
    <property type="match status" value="4"/>
</dbReference>
<dbReference type="FunFam" id="3.40.50.980:FF:000001">
    <property type="entry name" value="Non-ribosomal peptide synthetase"/>
    <property type="match status" value="4"/>
</dbReference>
<dbReference type="Pfam" id="PF00668">
    <property type="entry name" value="Condensation"/>
    <property type="match status" value="4"/>
</dbReference>
<dbReference type="InterPro" id="IPR001242">
    <property type="entry name" value="Condensation_dom"/>
</dbReference>